<evidence type="ECO:0000313" key="4">
    <source>
        <dbReference type="Proteomes" id="UP001433071"/>
    </source>
</evidence>
<keyword evidence="2" id="KW-0472">Membrane</keyword>
<feature type="compositionally biased region" description="Basic and acidic residues" evidence="1">
    <location>
        <begin position="67"/>
        <end position="92"/>
    </location>
</feature>
<dbReference type="RefSeq" id="WP_352561449.1">
    <property type="nucleotide sequence ID" value="NZ_JAMYQB010000026.1"/>
</dbReference>
<accession>A0ABV1Z6U8</accession>
<feature type="region of interest" description="Disordered" evidence="1">
    <location>
        <begin position="37"/>
        <end position="253"/>
    </location>
</feature>
<gene>
    <name evidence="3" type="ORF">NKI36_26190</name>
</gene>
<dbReference type="Proteomes" id="UP001433071">
    <property type="component" value="Unassembled WGS sequence"/>
</dbReference>
<dbReference type="InterPro" id="IPR009273">
    <property type="entry name" value="DUF930"/>
</dbReference>
<feature type="compositionally biased region" description="Basic and acidic residues" evidence="1">
    <location>
        <begin position="108"/>
        <end position="118"/>
    </location>
</feature>
<feature type="transmembrane region" description="Helical" evidence="2">
    <location>
        <begin position="12"/>
        <end position="34"/>
    </location>
</feature>
<evidence type="ECO:0000313" key="3">
    <source>
        <dbReference type="EMBL" id="MER9407525.1"/>
    </source>
</evidence>
<feature type="compositionally biased region" description="Basic and acidic residues" evidence="1">
    <location>
        <begin position="374"/>
        <end position="387"/>
    </location>
</feature>
<reference evidence="3 4" key="1">
    <citation type="journal article" date="2024" name="Proc. Natl. Acad. Sci. U.S.A.">
        <title>The evolutionary genomics of adaptation to stress in wild rhizobium bacteria.</title>
        <authorList>
            <person name="Kehlet-Delgado H."/>
            <person name="Montoya A.P."/>
            <person name="Jensen K.T."/>
            <person name="Wendlandt C.E."/>
            <person name="Dexheimer C."/>
            <person name="Roberts M."/>
            <person name="Torres Martinez L."/>
            <person name="Friesen M.L."/>
            <person name="Griffitts J.S."/>
            <person name="Porter S.S."/>
        </authorList>
    </citation>
    <scope>NUCLEOTIDE SEQUENCE [LARGE SCALE GENOMIC DNA]</scope>
    <source>
        <strain evidence="3 4">M0641</strain>
    </source>
</reference>
<feature type="compositionally biased region" description="Pro residues" evidence="1">
    <location>
        <begin position="52"/>
        <end position="66"/>
    </location>
</feature>
<feature type="compositionally biased region" description="Basic and acidic residues" evidence="1">
    <location>
        <begin position="176"/>
        <end position="200"/>
    </location>
</feature>
<proteinExistence type="predicted"/>
<comment type="caution">
    <text evidence="3">The sequence shown here is derived from an EMBL/GenBank/DDBJ whole genome shotgun (WGS) entry which is preliminary data.</text>
</comment>
<keyword evidence="4" id="KW-1185">Reference proteome</keyword>
<dbReference type="EMBL" id="JAMYQB010000026">
    <property type="protein sequence ID" value="MER9407525.1"/>
    <property type="molecule type" value="Genomic_DNA"/>
</dbReference>
<keyword evidence="2" id="KW-1133">Transmembrane helix</keyword>
<keyword evidence="2" id="KW-0812">Transmembrane</keyword>
<protein>
    <submittedName>
        <fullName evidence="3">DUF930 domain-containing protein</fullName>
    </submittedName>
</protein>
<feature type="compositionally biased region" description="Basic and acidic residues" evidence="1">
    <location>
        <begin position="131"/>
        <end position="147"/>
    </location>
</feature>
<evidence type="ECO:0000256" key="1">
    <source>
        <dbReference type="SAM" id="MobiDB-lite"/>
    </source>
</evidence>
<organism evidence="3 4">
    <name type="scientific">Mesorhizobium caraganae</name>
    <dbReference type="NCBI Taxonomy" id="483206"/>
    <lineage>
        <taxon>Bacteria</taxon>
        <taxon>Pseudomonadati</taxon>
        <taxon>Pseudomonadota</taxon>
        <taxon>Alphaproteobacteria</taxon>
        <taxon>Hyphomicrobiales</taxon>
        <taxon>Phyllobacteriaceae</taxon>
        <taxon>Mesorhizobium</taxon>
    </lineage>
</organism>
<feature type="region of interest" description="Disordered" evidence="1">
    <location>
        <begin position="366"/>
        <end position="387"/>
    </location>
</feature>
<evidence type="ECO:0000256" key="2">
    <source>
        <dbReference type="SAM" id="Phobius"/>
    </source>
</evidence>
<dbReference type="Pfam" id="PF06059">
    <property type="entry name" value="DUF930"/>
    <property type="match status" value="1"/>
</dbReference>
<name>A0ABV1Z6U8_9HYPH</name>
<sequence length="387" mass="41121">MKDETFEGRRTLLWALPASLILHALIAAFLIYGLPTSPEQPQEEQPVNVALVPPPDPPKPEPPPPPKKPEAQKPPELKVEKPPEQKVEKPVPEKPPALDVLKPVFQFGDKDTGPRKSLDGASAQDNSPTPAKDKDSKPPGEPKDAENKPVASSDSGEPPDAAKAEEKPATAATEPTQEKQATEDASKQEADKPEPQDADKQVAAMPLAVPGEDGEVELPASAQAPKARPENTPKPSPAKVSKPGSGGARRPSSMDVAAAGAYSGLPGVRKLFSQGATGDAFAATATAGLPRAERAGQLCASVLQQELLDASYVPAFWPIVRQKAGNIINDSDAYFRTRTTWYHLSFRCEIDANATRVLSFASRVGSPASPAESARLDQELRRQYSGG</sequence>